<reference evidence="2" key="2">
    <citation type="submission" date="2023-05" db="EMBL/GenBank/DDBJ databases">
        <authorList>
            <consortium name="Lawrence Berkeley National Laboratory"/>
            <person name="Steindorff A."/>
            <person name="Hensen N."/>
            <person name="Bonometti L."/>
            <person name="Westerberg I."/>
            <person name="Brannstrom I.O."/>
            <person name="Guillou S."/>
            <person name="Cros-Aarteil S."/>
            <person name="Calhoun S."/>
            <person name="Haridas S."/>
            <person name="Kuo A."/>
            <person name="Mondo S."/>
            <person name="Pangilinan J."/>
            <person name="Riley R."/>
            <person name="Labutti K."/>
            <person name="Andreopoulos B."/>
            <person name="Lipzen A."/>
            <person name="Chen C."/>
            <person name="Yanf M."/>
            <person name="Daum C."/>
            <person name="Ng V."/>
            <person name="Clum A."/>
            <person name="Ohm R."/>
            <person name="Martin F."/>
            <person name="Silar P."/>
            <person name="Natvig D."/>
            <person name="Lalanne C."/>
            <person name="Gautier V."/>
            <person name="Ament-Velasquez S.L."/>
            <person name="Kruys A."/>
            <person name="Hutchinson M.I."/>
            <person name="Powell A.J."/>
            <person name="Barry K."/>
            <person name="Miller A.N."/>
            <person name="Grigoriev I.V."/>
            <person name="Debuchy R."/>
            <person name="Gladieux P."/>
            <person name="Thoren M.H."/>
            <person name="Johannesson H."/>
        </authorList>
    </citation>
    <scope>NUCLEOTIDE SEQUENCE</scope>
    <source>
        <strain evidence="2">PSN293</strain>
    </source>
</reference>
<protein>
    <submittedName>
        <fullName evidence="2">DNA repair protein XRCC4</fullName>
    </submittedName>
</protein>
<dbReference type="SUPFAM" id="SSF58022">
    <property type="entry name" value="XRCC4, C-terminal oligomerization domain"/>
    <property type="match status" value="1"/>
</dbReference>
<dbReference type="Gene3D" id="1.20.5.370">
    <property type="match status" value="1"/>
</dbReference>
<reference evidence="2" key="1">
    <citation type="journal article" date="2023" name="Mol. Phylogenet. Evol.">
        <title>Genome-scale phylogeny and comparative genomics of the fungal order Sordariales.</title>
        <authorList>
            <person name="Hensen N."/>
            <person name="Bonometti L."/>
            <person name="Westerberg I."/>
            <person name="Brannstrom I.O."/>
            <person name="Guillou S."/>
            <person name="Cros-Aarteil S."/>
            <person name="Calhoun S."/>
            <person name="Haridas S."/>
            <person name="Kuo A."/>
            <person name="Mondo S."/>
            <person name="Pangilinan J."/>
            <person name="Riley R."/>
            <person name="LaButti K."/>
            <person name="Andreopoulos B."/>
            <person name="Lipzen A."/>
            <person name="Chen C."/>
            <person name="Yan M."/>
            <person name="Daum C."/>
            <person name="Ng V."/>
            <person name="Clum A."/>
            <person name="Steindorff A."/>
            <person name="Ohm R.A."/>
            <person name="Martin F."/>
            <person name="Silar P."/>
            <person name="Natvig D.O."/>
            <person name="Lalanne C."/>
            <person name="Gautier V."/>
            <person name="Ament-Velasquez S.L."/>
            <person name="Kruys A."/>
            <person name="Hutchinson M.I."/>
            <person name="Powell A.J."/>
            <person name="Barry K."/>
            <person name="Miller A.N."/>
            <person name="Grigoriev I.V."/>
            <person name="Debuchy R."/>
            <person name="Gladieux P."/>
            <person name="Hiltunen Thoren M."/>
            <person name="Johannesson H."/>
        </authorList>
    </citation>
    <scope>NUCLEOTIDE SEQUENCE</scope>
    <source>
        <strain evidence="2">PSN293</strain>
    </source>
</reference>
<dbReference type="InterPro" id="IPR014751">
    <property type="entry name" value="XRCC4-like_C"/>
</dbReference>
<feature type="compositionally biased region" description="Basic residues" evidence="1">
    <location>
        <begin position="241"/>
        <end position="250"/>
    </location>
</feature>
<feature type="compositionally biased region" description="Acidic residues" evidence="1">
    <location>
        <begin position="378"/>
        <end position="389"/>
    </location>
</feature>
<feature type="compositionally biased region" description="Acidic residues" evidence="1">
    <location>
        <begin position="299"/>
        <end position="324"/>
    </location>
</feature>
<dbReference type="AlphaFoldDB" id="A0AAN6Y8B6"/>
<feature type="compositionally biased region" description="Basic residues" evidence="1">
    <location>
        <begin position="332"/>
        <end position="349"/>
    </location>
</feature>
<keyword evidence="3" id="KW-1185">Reference proteome</keyword>
<feature type="region of interest" description="Disordered" evidence="1">
    <location>
        <begin position="212"/>
        <end position="389"/>
    </location>
</feature>
<dbReference type="Proteomes" id="UP001301769">
    <property type="component" value="Unassembled WGS sequence"/>
</dbReference>
<dbReference type="PANTHER" id="PTHR42067">
    <property type="entry name" value="YALI0C15378P"/>
    <property type="match status" value="1"/>
</dbReference>
<evidence type="ECO:0000256" key="1">
    <source>
        <dbReference type="SAM" id="MobiDB-lite"/>
    </source>
</evidence>
<feature type="compositionally biased region" description="Low complexity" evidence="1">
    <location>
        <begin position="365"/>
        <end position="377"/>
    </location>
</feature>
<gene>
    <name evidence="2" type="ORF">QBC37DRAFT_161857</name>
</gene>
<organism evidence="2 3">
    <name type="scientific">Rhypophila decipiens</name>
    <dbReference type="NCBI Taxonomy" id="261697"/>
    <lineage>
        <taxon>Eukaryota</taxon>
        <taxon>Fungi</taxon>
        <taxon>Dikarya</taxon>
        <taxon>Ascomycota</taxon>
        <taxon>Pezizomycotina</taxon>
        <taxon>Sordariomycetes</taxon>
        <taxon>Sordariomycetidae</taxon>
        <taxon>Sordariales</taxon>
        <taxon>Naviculisporaceae</taxon>
        <taxon>Rhypophila</taxon>
    </lineage>
</organism>
<feature type="compositionally biased region" description="Acidic residues" evidence="1">
    <location>
        <begin position="255"/>
        <end position="273"/>
    </location>
</feature>
<dbReference type="PANTHER" id="PTHR42067:SF1">
    <property type="entry name" value="MITOTIC APPARATUS PROTEIN P62"/>
    <property type="match status" value="1"/>
</dbReference>
<feature type="compositionally biased region" description="Low complexity" evidence="1">
    <location>
        <begin position="275"/>
        <end position="289"/>
    </location>
</feature>
<name>A0AAN6Y8B6_9PEZI</name>
<accession>A0AAN6Y8B6</accession>
<comment type="caution">
    <text evidence="2">The sequence shown here is derived from an EMBL/GenBank/DDBJ whole genome shotgun (WGS) entry which is preliminary data.</text>
</comment>
<evidence type="ECO:0000313" key="2">
    <source>
        <dbReference type="EMBL" id="KAK4214046.1"/>
    </source>
</evidence>
<proteinExistence type="predicted"/>
<sequence length="389" mass="42589">MGGSPQIFRIARTDDGKGSYGYILGQVTATGGGSKRLSVKLLASEGDAAYFVKLKHDRISDLRVSNSPCSPDEWEKILKAILLNEDPVEDDIEAGAEVESGKTITITIRRQVQGISQRLGSIALKFTEAEVDIFDWCGTALQERTKLKEDLASQAAKTADLESRVTDLKSQLDELIQAKKDGEKEILEKMCRLLNEKKVKIRQQQRLLNSAKIDADTKMEEDDDEEEEEAVRRHVPLPSRPGKRKSRRDKRAGNDDDESSDDGFEKMDVDDEPQASSASGKGAAAGGNESADERATPEVNDEDDEDVTGSEPEGTDDDDDDDEPPIPPPKREVRKKTSAVAAHKRKGKAKASDSVAMHTRRRDASTPPASSVPVATPADDDETESDDEL</sequence>
<feature type="compositionally biased region" description="Acidic residues" evidence="1">
    <location>
        <begin position="219"/>
        <end position="229"/>
    </location>
</feature>
<dbReference type="EMBL" id="MU858100">
    <property type="protein sequence ID" value="KAK4214046.1"/>
    <property type="molecule type" value="Genomic_DNA"/>
</dbReference>
<evidence type="ECO:0000313" key="3">
    <source>
        <dbReference type="Proteomes" id="UP001301769"/>
    </source>
</evidence>